<dbReference type="Pfam" id="PF05737">
    <property type="entry name" value="Collagen_bind"/>
    <property type="match status" value="4"/>
</dbReference>
<dbReference type="InterPro" id="IPR041033">
    <property type="entry name" value="SpaA_PFL_dom_1"/>
</dbReference>
<comment type="subcellular location">
    <subcellularLocation>
        <location evidence="1">Secreted</location>
        <location evidence="1">Cell wall</location>
        <topology evidence="1">Peptidoglycan-anchor</topology>
    </subcellularLocation>
</comment>
<keyword evidence="3" id="KW-0134">Cell wall</keyword>
<gene>
    <name evidence="13" type="ORF">GCM10008935_18120</name>
</gene>
<dbReference type="EMBL" id="BAAACZ010000014">
    <property type="protein sequence ID" value="GAA0462923.1"/>
    <property type="molecule type" value="Genomic_DNA"/>
</dbReference>
<evidence type="ECO:0000259" key="11">
    <source>
        <dbReference type="Pfam" id="PF17802"/>
    </source>
</evidence>
<feature type="domain" description="CNA-B" evidence="10">
    <location>
        <begin position="1686"/>
        <end position="1767"/>
    </location>
</feature>
<dbReference type="Pfam" id="PF05738">
    <property type="entry name" value="Cna_B"/>
    <property type="match status" value="7"/>
</dbReference>
<feature type="compositionally biased region" description="Acidic residues" evidence="7">
    <location>
        <begin position="165"/>
        <end position="174"/>
    </location>
</feature>
<feature type="domain" description="CNA-B" evidence="10">
    <location>
        <begin position="1598"/>
        <end position="1678"/>
    </location>
</feature>
<dbReference type="Pfam" id="PF17802">
    <property type="entry name" value="SpaA"/>
    <property type="match status" value="2"/>
</dbReference>
<keyword evidence="8" id="KW-1133">Transmembrane helix</keyword>
<feature type="domain" description="Collagen binding" evidence="9">
    <location>
        <begin position="357"/>
        <end position="479"/>
    </location>
</feature>
<evidence type="ECO:0000256" key="2">
    <source>
        <dbReference type="ARBA" id="ARBA00007257"/>
    </source>
</evidence>
<dbReference type="Gene3D" id="2.60.40.1280">
    <property type="match status" value="2"/>
</dbReference>
<dbReference type="InterPro" id="IPR008456">
    <property type="entry name" value="Collagen-bd_dom"/>
</dbReference>
<dbReference type="SUPFAM" id="SSF49478">
    <property type="entry name" value="Cna protein B-type domain"/>
    <property type="match status" value="9"/>
</dbReference>
<feature type="compositionally biased region" description="Polar residues" evidence="7">
    <location>
        <begin position="183"/>
        <end position="197"/>
    </location>
</feature>
<feature type="domain" description="CNA-B" evidence="10">
    <location>
        <begin position="1246"/>
        <end position="1326"/>
    </location>
</feature>
<dbReference type="InterPro" id="IPR011252">
    <property type="entry name" value="Fibrogen-bd_dom1"/>
</dbReference>
<feature type="transmembrane region" description="Helical" evidence="8">
    <location>
        <begin position="1884"/>
        <end position="1902"/>
    </location>
</feature>
<keyword evidence="6" id="KW-0572">Peptidoglycan-anchor</keyword>
<dbReference type="InterPro" id="IPR008966">
    <property type="entry name" value="Adhesion_dom_sf"/>
</dbReference>
<comment type="similarity">
    <text evidence="2">Belongs to the serine-aspartate repeat-containing protein (SDr) family.</text>
</comment>
<dbReference type="PANTHER" id="PTHR36108">
    <property type="entry name" value="COLOSSIN-B-RELATED"/>
    <property type="match status" value="1"/>
</dbReference>
<evidence type="ECO:0000256" key="1">
    <source>
        <dbReference type="ARBA" id="ARBA00004168"/>
    </source>
</evidence>
<feature type="domain" description="SpaA-like prealbumin fold" evidence="11">
    <location>
        <begin position="1058"/>
        <end position="1146"/>
    </location>
</feature>
<dbReference type="InterPro" id="IPR041171">
    <property type="entry name" value="SDR_Ig"/>
</dbReference>
<comment type="caution">
    <text evidence="13">The sequence shown here is derived from an EMBL/GenBank/DDBJ whole genome shotgun (WGS) entry which is preliminary data.</text>
</comment>
<feature type="compositionally biased region" description="Low complexity" evidence="7">
    <location>
        <begin position="471"/>
        <end position="487"/>
    </location>
</feature>
<evidence type="ECO:0000256" key="3">
    <source>
        <dbReference type="ARBA" id="ARBA00022512"/>
    </source>
</evidence>
<evidence type="ECO:0008006" key="15">
    <source>
        <dbReference type="Google" id="ProtNLM"/>
    </source>
</evidence>
<feature type="domain" description="CNA-B" evidence="10">
    <location>
        <begin position="1510"/>
        <end position="1591"/>
    </location>
</feature>
<dbReference type="Pfam" id="PF17961">
    <property type="entry name" value="Big_8"/>
    <property type="match status" value="1"/>
</dbReference>
<dbReference type="Proteomes" id="UP001500740">
    <property type="component" value="Unassembled WGS sequence"/>
</dbReference>
<evidence type="ECO:0000313" key="14">
    <source>
        <dbReference type="Proteomes" id="UP001500740"/>
    </source>
</evidence>
<dbReference type="Gene3D" id="2.60.40.10">
    <property type="entry name" value="Immunoglobulins"/>
    <property type="match status" value="2"/>
</dbReference>
<feature type="region of interest" description="Disordered" evidence="7">
    <location>
        <begin position="137"/>
        <end position="197"/>
    </location>
</feature>
<feature type="domain" description="CNA-B" evidence="10">
    <location>
        <begin position="1334"/>
        <end position="1414"/>
    </location>
</feature>
<dbReference type="SUPFAM" id="SSF49401">
    <property type="entry name" value="Bacterial adhesins"/>
    <property type="match status" value="7"/>
</dbReference>
<feature type="domain" description="Collagen binding" evidence="9">
    <location>
        <begin position="764"/>
        <end position="886"/>
    </location>
</feature>
<feature type="domain" description="SpaA-like prealbumin fold" evidence="11">
    <location>
        <begin position="1151"/>
        <end position="1235"/>
    </location>
</feature>
<dbReference type="InterPro" id="IPR013783">
    <property type="entry name" value="Ig-like_fold"/>
</dbReference>
<dbReference type="RefSeq" id="WP_343783254.1">
    <property type="nucleotide sequence ID" value="NZ_BAAACZ010000014.1"/>
</dbReference>
<keyword evidence="14" id="KW-1185">Reference proteome</keyword>
<feature type="domain" description="SDR-like Ig" evidence="12">
    <location>
        <begin position="237"/>
        <end position="326"/>
    </location>
</feature>
<feature type="domain" description="Collagen binding" evidence="9">
    <location>
        <begin position="904"/>
        <end position="1036"/>
    </location>
</feature>
<name>A0ABN0ZYA2_9BACI</name>
<evidence type="ECO:0000256" key="8">
    <source>
        <dbReference type="SAM" id="Phobius"/>
    </source>
</evidence>
<keyword evidence="8" id="KW-0812">Transmembrane</keyword>
<evidence type="ECO:0000259" key="10">
    <source>
        <dbReference type="Pfam" id="PF05738"/>
    </source>
</evidence>
<sequence>MKRTLGLFFTFLLVFQSFTFGLGINGETRSQGAERSVVTDITIEQNKEKADQSNILISWSMKGLEAVSGYSESFDLPDDVSISEDQSGMLISEEDEVGTFTASTDGTVEIVFNEEIENNPESEGVFSIKAVVDLMEEDEEALEEQEDKKHEEDEEAEKETSQTESLEEEQDSIDSEAKESEEQNNTEYLESQQVFSSNEGTVIEENIITDVELSVLDENGEFTTLEPGEEITVDNPYDEFKVELNYNFALPDGHDYKDGSTYTIEIPEVFNVLANPESTPLRNEAGEEFGSFVVTNNNEIVITFNNEIEENSNVSGYINLESEFDAHYKGAAETEISFPIEGESNITYPIKFIPSSSSIDKKGVPDKSYNTETVTWTVDFNKDLQEINNATLVDVVEGEHSFVDGTLDVYMLYMNADGTIDESKTELIENHNFGESFPLNLGDIDSAYRIVYDTEINDNTGDLYSNEATLNGDNVGSVSASSSVDVNRGQPLEKSSTDYDNVTQTIEWEVKYNYDEKDIAEDEAKLTDVFGENQQFVNDSLVVLQVDIDPDTGEEVGTNDVNSEDYTVEETDSGFDFQFNKSINQAYKIVYETTAIERIDGNETITNTISDEFENEYESSRDIQQGILIKSHIGNTDYKAKETDWRVLINRDEHVMENVTFTDILPEGFTPKDVVVTHGGETIYDYTYSFNENERKIEIDFNQDITKEVMITYTTEIDFDQVNPNDVTYTNQATLQWIPENGSDVIVKEGSATFDPDQYTKNNGFKGASYNPVTKEITWTIGVNYNQTTVEEAIVEDFILGKQNFDIENVKVYEMELTGDANGYDKGDEVTTANITEVTNSDDEPGFRVELGDITSPYVIEYTTDLNDLLVEGSYDNKATLLDDNEVVNELEASVQPVHGGEYTNKNASQNNENPRIVNWNVNINFTQSTVTDLQIEDTPSINQALLEDTINLYGTTVTEAGINKDSDDLLEEGEDYTLNVTENDDGQQTFTIDFTEETIDRAYVLEYDTYILYEDDGNISNDAKFLADETENVETDDSYSSQIDLSNIGGGIDGEVGSLEITKVDYGDRSQTLEGAVFELYDSSGQTLLSTGTTDEDGIVTFNNLLYDDYILKETTAPEGYVVGISDEQTVTVDEDVTELEVTNKEIIHQVELTKIDEEINASLEGAVFELYQVGESSSIGTYTTDENGRIIVEQLEPGDYQFIETESPDGYLLDEEPISFTIGEQATETVEVTAYNTAIETKTISGEKIWKDGDSEDRPEMIKVDLLQDGDVYKTVEVSEQTDWTYSFTDLPKTDDLLNEYDYQVEEQSVDGYQSIVDGYDITNLRVGTTSVEGNKVWLDDNSPDRPESITVNLLQNGEVINSMEVSEEDNWDYRFAGLDQYDENGIAYEYTVQEEPVEGYETTIDGFNITNLRVGTTDVLGTKTWKDDNSSERPESIMVNLLQNGDEIDSQMVSEESNWEYQFAGLEKFDDRGVLYEYTISEEPIEGYESSIHGHDLTNVRVGYTDISGVKTWQDDNPEDRPEYIKVNLSQNGTVVDTAKVTAEENWEYSFTNVDKYNEEGVLYEYTVSEQDVPGYESEVDGFDITNTRSEQRSIEVTKSWLDGESDSRPDSITVTLLRNGELFETVDLTSANDWKYTFEDLEAYDENGKAYQFTVEENSVEGYDTSIEGFDITNLRVGEVDVSGTKTWKDDNSEDRPKSIKVDLLQNGTVIDTATVTADDQWTYSFTELDQYDDEGLPYKYTVEEQDVAGYVSEITGYDITNTRSGLKSIEVNKVWKEDEAAHRPEFITINLLRDGEIIKTVDVSADDQWSYVFMDLEKYNKNGKEHTYSVEEVAVEGYDVTIDETEKGFKITNTKIAELVESESDESIFPRTGDRSSTLPITIGAILIALAGTIVILSNRRKQSNE</sequence>
<keyword evidence="4" id="KW-0964">Secreted</keyword>
<feature type="region of interest" description="Disordered" evidence="7">
    <location>
        <begin position="471"/>
        <end position="498"/>
    </location>
</feature>
<proteinExistence type="inferred from homology"/>
<feature type="domain" description="CNA-B" evidence="10">
    <location>
        <begin position="1423"/>
        <end position="1502"/>
    </location>
</feature>
<reference evidence="13 14" key="1">
    <citation type="journal article" date="2019" name="Int. J. Syst. Evol. Microbiol.">
        <title>The Global Catalogue of Microorganisms (GCM) 10K type strain sequencing project: providing services to taxonomists for standard genome sequencing and annotation.</title>
        <authorList>
            <consortium name="The Broad Institute Genomics Platform"/>
            <consortium name="The Broad Institute Genome Sequencing Center for Infectious Disease"/>
            <person name="Wu L."/>
            <person name="Ma J."/>
        </authorList>
    </citation>
    <scope>NUCLEOTIDE SEQUENCE [LARGE SCALE GENOMIC DNA]</scope>
    <source>
        <strain evidence="13 14">JCM 14193</strain>
    </source>
</reference>
<evidence type="ECO:0000256" key="4">
    <source>
        <dbReference type="ARBA" id="ARBA00022525"/>
    </source>
</evidence>
<evidence type="ECO:0000256" key="6">
    <source>
        <dbReference type="ARBA" id="ARBA00023088"/>
    </source>
</evidence>
<keyword evidence="8" id="KW-0472">Membrane</keyword>
<protein>
    <recommendedName>
        <fullName evidence="15">Cna B-type domain-containing protein</fullName>
    </recommendedName>
</protein>
<dbReference type="Gene3D" id="2.60.40.740">
    <property type="match status" value="5"/>
</dbReference>
<organism evidence="13 14">
    <name type="scientific">Alkalibacillus silvisoli</name>
    <dbReference type="NCBI Taxonomy" id="392823"/>
    <lineage>
        <taxon>Bacteria</taxon>
        <taxon>Bacillati</taxon>
        <taxon>Bacillota</taxon>
        <taxon>Bacilli</taxon>
        <taxon>Bacillales</taxon>
        <taxon>Bacillaceae</taxon>
        <taxon>Alkalibacillus</taxon>
    </lineage>
</organism>
<dbReference type="Gene3D" id="2.60.40.1140">
    <property type="entry name" value="Collagen-binding surface protein Cna, B-type domain"/>
    <property type="match status" value="7"/>
</dbReference>
<dbReference type="CDD" id="cd00222">
    <property type="entry name" value="CollagenBindB"/>
    <property type="match status" value="7"/>
</dbReference>
<evidence type="ECO:0000256" key="5">
    <source>
        <dbReference type="ARBA" id="ARBA00022729"/>
    </source>
</evidence>
<dbReference type="InterPro" id="IPR008454">
    <property type="entry name" value="Collagen-bd_Cna-like_B-typ_dom"/>
</dbReference>
<accession>A0ABN0ZYA2</accession>
<dbReference type="PANTHER" id="PTHR36108:SF13">
    <property type="entry name" value="COLOSSIN-B-RELATED"/>
    <property type="match status" value="1"/>
</dbReference>
<keyword evidence="5" id="KW-0732">Signal</keyword>
<evidence type="ECO:0000259" key="9">
    <source>
        <dbReference type="Pfam" id="PF05737"/>
    </source>
</evidence>
<evidence type="ECO:0000256" key="7">
    <source>
        <dbReference type="SAM" id="MobiDB-lite"/>
    </source>
</evidence>
<evidence type="ECO:0000259" key="12">
    <source>
        <dbReference type="Pfam" id="PF17961"/>
    </source>
</evidence>
<evidence type="ECO:0000313" key="13">
    <source>
        <dbReference type="EMBL" id="GAA0462923.1"/>
    </source>
</evidence>
<feature type="domain" description="CNA-B" evidence="10">
    <location>
        <begin position="1774"/>
        <end position="1859"/>
    </location>
</feature>
<feature type="domain" description="Collagen binding" evidence="9">
    <location>
        <begin position="499"/>
        <end position="599"/>
    </location>
</feature>